<organism evidence="2 3">
    <name type="scientific">Streptomyces venetus</name>
    <dbReference type="NCBI Taxonomy" id="1701086"/>
    <lineage>
        <taxon>Bacteria</taxon>
        <taxon>Bacillati</taxon>
        <taxon>Actinomycetota</taxon>
        <taxon>Actinomycetes</taxon>
        <taxon>Kitasatosporales</taxon>
        <taxon>Streptomycetaceae</taxon>
        <taxon>Streptomyces</taxon>
    </lineage>
</organism>
<keyword evidence="3" id="KW-1185">Reference proteome</keyword>
<dbReference type="EMBL" id="BAABET010000017">
    <property type="protein sequence ID" value="GAA4339552.1"/>
    <property type="molecule type" value="Genomic_DNA"/>
</dbReference>
<evidence type="ECO:0000256" key="1">
    <source>
        <dbReference type="SAM" id="MobiDB-lite"/>
    </source>
</evidence>
<evidence type="ECO:0000313" key="2">
    <source>
        <dbReference type="EMBL" id="GAA4339552.1"/>
    </source>
</evidence>
<protein>
    <recommendedName>
        <fullName evidence="4">Transposase</fullName>
    </recommendedName>
</protein>
<evidence type="ECO:0008006" key="4">
    <source>
        <dbReference type="Google" id="ProtNLM"/>
    </source>
</evidence>
<name>A0ABP8HHW3_9ACTN</name>
<accession>A0ABP8HHW3</accession>
<dbReference type="RefSeq" id="WP_345666193.1">
    <property type="nucleotide sequence ID" value="NZ_BAABET010000017.1"/>
</dbReference>
<proteinExistence type="predicted"/>
<dbReference type="Proteomes" id="UP001501115">
    <property type="component" value="Unassembled WGS sequence"/>
</dbReference>
<feature type="region of interest" description="Disordered" evidence="1">
    <location>
        <begin position="123"/>
        <end position="150"/>
    </location>
</feature>
<gene>
    <name evidence="2" type="ORF">GCM10023086_74630</name>
</gene>
<feature type="region of interest" description="Disordered" evidence="1">
    <location>
        <begin position="84"/>
        <end position="105"/>
    </location>
</feature>
<sequence length="150" mass="15916">MFAGSTALEQARSAGRFTPVHDKWWAAAKAAHGYAAGTRALIDVLLLARHMDHEQVVAGLAAAYRAGALTADAVALEARKLAESDGDPLLPARPGTKQVTEDEGPTASVTFLADWKLSHLPPDTRPLPSVAHYDQLLQRPGRTAGEKEGS</sequence>
<reference evidence="3" key="1">
    <citation type="journal article" date="2019" name="Int. J. Syst. Evol. Microbiol.">
        <title>The Global Catalogue of Microorganisms (GCM) 10K type strain sequencing project: providing services to taxonomists for standard genome sequencing and annotation.</title>
        <authorList>
            <consortium name="The Broad Institute Genomics Platform"/>
            <consortium name="The Broad Institute Genome Sequencing Center for Infectious Disease"/>
            <person name="Wu L."/>
            <person name="Ma J."/>
        </authorList>
    </citation>
    <scope>NUCLEOTIDE SEQUENCE [LARGE SCALE GENOMIC DNA]</scope>
    <source>
        <strain evidence="3">JCM 31290</strain>
    </source>
</reference>
<evidence type="ECO:0000313" key="3">
    <source>
        <dbReference type="Proteomes" id="UP001501115"/>
    </source>
</evidence>
<comment type="caution">
    <text evidence="2">The sequence shown here is derived from an EMBL/GenBank/DDBJ whole genome shotgun (WGS) entry which is preliminary data.</text>
</comment>